<reference evidence="3" key="1">
    <citation type="journal article" date="2020" name="mSystems">
        <title>Genome- and Community-Level Interaction Insights into Carbon Utilization and Element Cycling Functions of Hydrothermarchaeota in Hydrothermal Sediment.</title>
        <authorList>
            <person name="Zhou Z."/>
            <person name="Liu Y."/>
            <person name="Xu W."/>
            <person name="Pan J."/>
            <person name="Luo Z.H."/>
            <person name="Li M."/>
        </authorList>
    </citation>
    <scope>NUCLEOTIDE SEQUENCE [LARGE SCALE GENOMIC DNA]</scope>
    <source>
        <strain evidence="3">SpSt-289</strain>
    </source>
</reference>
<sequence length="136" mass="15130">MLERLLIVFVAMLAIALLYGIWRLWQRRHLQKLRTVMAPVHLPPGVAGGKPTVLYFSTSECAQCRLQQAPILTQLQSRLDVAVHHIDALEQQALANFYGIMTVPTTVVLDSELRPVAINHGVAPLQTLQSQIANSQ</sequence>
<dbReference type="InterPro" id="IPR012336">
    <property type="entry name" value="Thioredoxin-like_fold"/>
</dbReference>
<feature type="domain" description="Thioredoxin-like fold" evidence="2">
    <location>
        <begin position="48"/>
        <end position="129"/>
    </location>
</feature>
<dbReference type="InterPro" id="IPR036249">
    <property type="entry name" value="Thioredoxin-like_sf"/>
</dbReference>
<feature type="transmembrane region" description="Helical" evidence="1">
    <location>
        <begin position="6"/>
        <end position="25"/>
    </location>
</feature>
<protein>
    <submittedName>
        <fullName evidence="3">Thioredoxin</fullName>
    </submittedName>
</protein>
<evidence type="ECO:0000256" key="1">
    <source>
        <dbReference type="SAM" id="Phobius"/>
    </source>
</evidence>
<evidence type="ECO:0000313" key="3">
    <source>
        <dbReference type="EMBL" id="HDX33739.1"/>
    </source>
</evidence>
<gene>
    <name evidence="3" type="ORF">ENQ20_19995</name>
</gene>
<dbReference type="SUPFAM" id="SSF52833">
    <property type="entry name" value="Thioredoxin-like"/>
    <property type="match status" value="1"/>
</dbReference>
<name>A0A7C1FIR0_9CHLR</name>
<dbReference type="AlphaFoldDB" id="A0A7C1FIR0"/>
<organism evidence="3">
    <name type="scientific">Caldilinea aerophila</name>
    <dbReference type="NCBI Taxonomy" id="133453"/>
    <lineage>
        <taxon>Bacteria</taxon>
        <taxon>Bacillati</taxon>
        <taxon>Chloroflexota</taxon>
        <taxon>Caldilineae</taxon>
        <taxon>Caldilineales</taxon>
        <taxon>Caldilineaceae</taxon>
        <taxon>Caldilinea</taxon>
    </lineage>
</organism>
<dbReference type="EMBL" id="DSMG01000199">
    <property type="protein sequence ID" value="HDX33739.1"/>
    <property type="molecule type" value="Genomic_DNA"/>
</dbReference>
<keyword evidence="1" id="KW-0812">Transmembrane</keyword>
<keyword evidence="1" id="KW-1133">Transmembrane helix</keyword>
<dbReference type="Gene3D" id="3.40.30.10">
    <property type="entry name" value="Glutaredoxin"/>
    <property type="match status" value="1"/>
</dbReference>
<accession>A0A7C1FIR0</accession>
<evidence type="ECO:0000259" key="2">
    <source>
        <dbReference type="Pfam" id="PF13098"/>
    </source>
</evidence>
<dbReference type="Pfam" id="PF13098">
    <property type="entry name" value="Thioredoxin_2"/>
    <property type="match status" value="1"/>
</dbReference>
<keyword evidence="1" id="KW-0472">Membrane</keyword>
<dbReference type="CDD" id="cd02947">
    <property type="entry name" value="TRX_family"/>
    <property type="match status" value="1"/>
</dbReference>
<proteinExistence type="predicted"/>
<comment type="caution">
    <text evidence="3">The sequence shown here is derived from an EMBL/GenBank/DDBJ whole genome shotgun (WGS) entry which is preliminary data.</text>
</comment>